<dbReference type="PRINTS" id="PR00127">
    <property type="entry name" value="CLPPROTEASEP"/>
</dbReference>
<evidence type="ECO:0000313" key="8">
    <source>
        <dbReference type="EMBL" id="MBW8287851.1"/>
    </source>
</evidence>
<dbReference type="GO" id="GO:0008233">
    <property type="term" value="F:peptidase activity"/>
    <property type="evidence" value="ECO:0007669"/>
    <property type="project" value="UniProtKB-KW"/>
</dbReference>
<dbReference type="GO" id="GO:0006508">
    <property type="term" value="P:proteolysis"/>
    <property type="evidence" value="ECO:0007669"/>
    <property type="project" value="UniProtKB-KW"/>
</dbReference>
<keyword evidence="2" id="KW-0963">Cytoplasm</keyword>
<dbReference type="Pfam" id="PF00574">
    <property type="entry name" value="CLP_protease"/>
    <property type="match status" value="1"/>
</dbReference>
<keyword evidence="9" id="KW-1185">Reference proteome</keyword>
<sequence>MTRQARVVNMATPSAHPEGDGWYRISNQAAGAGQPLEVELYDQIGFWGIRAADLLRELKAADDGLRPIEVGINSIGGDVFDGLAIHNAFRRYGERVTVRIDGVAASIASVIAVGAHRVVMPANAMMMIHNPGIEYASGEADDLRTLADMMDKAKASLIAAYRAKAPSLAEDELSRMMDATTWLTAQEALALGLVDEVTDSVKLTASAGQRASIGRMRNAPAALLAALQGETPPAPVVPADPAAGGVELVNLLARLCLEAKLPTEAVAAVASASRMANEAEIRRGVEQAVAVRNLCLTAKLPELANSLIASGVSEDAARARLFDKLVINAGEELDNVVPEASPSPVAVNRGPSASQIYAKRQGANNKVSR</sequence>
<name>A0ABS7FDI5_9NEIS</name>
<keyword evidence="4" id="KW-0378">Hydrolase</keyword>
<dbReference type="Proteomes" id="UP000711178">
    <property type="component" value="Unassembled WGS sequence"/>
</dbReference>
<dbReference type="InterPro" id="IPR023562">
    <property type="entry name" value="ClpP/TepA"/>
</dbReference>
<evidence type="ECO:0000256" key="7">
    <source>
        <dbReference type="SAM" id="MobiDB-lite"/>
    </source>
</evidence>
<dbReference type="SUPFAM" id="SSF52096">
    <property type="entry name" value="ClpP/crotonase"/>
    <property type="match status" value="1"/>
</dbReference>
<dbReference type="Gene3D" id="3.90.226.10">
    <property type="entry name" value="2-enoyl-CoA Hydratase, Chain A, domain 1"/>
    <property type="match status" value="1"/>
</dbReference>
<evidence type="ECO:0000256" key="3">
    <source>
        <dbReference type="ARBA" id="ARBA00022670"/>
    </source>
</evidence>
<gene>
    <name evidence="8" type="ORF">KIF53_09465</name>
</gene>
<dbReference type="RefSeq" id="WP_043581404.1">
    <property type="nucleotide sequence ID" value="NZ_CP142381.1"/>
</dbReference>
<organism evidence="8 9">
    <name type="scientific">Chromobacterium subtsugae</name>
    <dbReference type="NCBI Taxonomy" id="251747"/>
    <lineage>
        <taxon>Bacteria</taxon>
        <taxon>Pseudomonadati</taxon>
        <taxon>Pseudomonadota</taxon>
        <taxon>Betaproteobacteria</taxon>
        <taxon>Neisseriales</taxon>
        <taxon>Chromobacteriaceae</taxon>
        <taxon>Chromobacterium</taxon>
    </lineage>
</organism>
<keyword evidence="3 8" id="KW-0645">Protease</keyword>
<accession>A0ABS7FDI5</accession>
<evidence type="ECO:0000256" key="4">
    <source>
        <dbReference type="ARBA" id="ARBA00022801"/>
    </source>
</evidence>
<comment type="similarity">
    <text evidence="1 6">Belongs to the peptidase S14 family.</text>
</comment>
<dbReference type="InterPro" id="IPR029045">
    <property type="entry name" value="ClpP/crotonase-like_dom_sf"/>
</dbReference>
<evidence type="ECO:0000256" key="6">
    <source>
        <dbReference type="RuleBase" id="RU003567"/>
    </source>
</evidence>
<evidence type="ECO:0000256" key="5">
    <source>
        <dbReference type="ARBA" id="ARBA00022825"/>
    </source>
</evidence>
<dbReference type="GeneID" id="89687520"/>
<protein>
    <recommendedName>
        <fullName evidence="6">ATP-dependent Clp protease proteolytic subunit</fullName>
    </recommendedName>
</protein>
<dbReference type="EMBL" id="JAHDTB010000006">
    <property type="protein sequence ID" value="MBW8287851.1"/>
    <property type="molecule type" value="Genomic_DNA"/>
</dbReference>
<feature type="compositionally biased region" description="Low complexity" evidence="7">
    <location>
        <begin position="338"/>
        <end position="347"/>
    </location>
</feature>
<keyword evidence="5" id="KW-0720">Serine protease</keyword>
<dbReference type="CDD" id="cd07016">
    <property type="entry name" value="S14_ClpP_1"/>
    <property type="match status" value="1"/>
</dbReference>
<evidence type="ECO:0000256" key="2">
    <source>
        <dbReference type="ARBA" id="ARBA00022490"/>
    </source>
</evidence>
<dbReference type="NCBIfam" id="NF045542">
    <property type="entry name" value="Clp_rel_HeadMat"/>
    <property type="match status" value="1"/>
</dbReference>
<feature type="region of interest" description="Disordered" evidence="7">
    <location>
        <begin position="338"/>
        <end position="369"/>
    </location>
</feature>
<dbReference type="InterPro" id="IPR001907">
    <property type="entry name" value="ClpP"/>
</dbReference>
<evidence type="ECO:0000256" key="1">
    <source>
        <dbReference type="ARBA" id="ARBA00007039"/>
    </source>
</evidence>
<reference evidence="8 9" key="1">
    <citation type="submission" date="2021-05" db="EMBL/GenBank/DDBJ databases">
        <title>Draft Whole Genome Sequencing Of Biosensor Chromobacterium violaceum Strain CV026 Reveals A Regulatory RNA In Chromobacterium violaceum Phenotype Regulatory Network.</title>
        <authorList>
            <person name="Hong K.W."/>
            <person name="Chan K.G."/>
            <person name="Chang C.-Y."/>
        </authorList>
    </citation>
    <scope>NUCLEOTIDE SEQUENCE [LARGE SCALE GENOMIC DNA]</scope>
    <source>
        <strain evidence="8 9">ATCC 31532</strain>
    </source>
</reference>
<dbReference type="PANTHER" id="PTHR10381:SF70">
    <property type="entry name" value="ATP-DEPENDENT CLP PROTEASE PROTEOLYTIC SUBUNIT"/>
    <property type="match status" value="1"/>
</dbReference>
<dbReference type="PANTHER" id="PTHR10381">
    <property type="entry name" value="ATP-DEPENDENT CLP PROTEASE PROTEOLYTIC SUBUNIT"/>
    <property type="match status" value="1"/>
</dbReference>
<proteinExistence type="inferred from homology"/>
<evidence type="ECO:0000313" key="9">
    <source>
        <dbReference type="Proteomes" id="UP000711178"/>
    </source>
</evidence>
<comment type="caution">
    <text evidence="8">The sequence shown here is derived from an EMBL/GenBank/DDBJ whole genome shotgun (WGS) entry which is preliminary data.</text>
</comment>